<dbReference type="NCBIfam" id="NF009847">
    <property type="entry name" value="PRK13318.1-5"/>
    <property type="match status" value="1"/>
</dbReference>
<feature type="active site" description="Proton acceptor" evidence="6">
    <location>
        <position position="109"/>
    </location>
</feature>
<comment type="function">
    <text evidence="6">Catalyzes the phosphorylation of pantothenate (Pan), the first step in CoA biosynthesis.</text>
</comment>
<protein>
    <recommendedName>
        <fullName evidence="6">Type III pantothenate kinase</fullName>
        <ecNumber evidence="6">2.7.1.33</ecNumber>
    </recommendedName>
    <alternativeName>
        <fullName evidence="6">PanK-III</fullName>
    </alternativeName>
    <alternativeName>
        <fullName evidence="6">Pantothenic acid kinase</fullName>
    </alternativeName>
</protein>
<comment type="pathway">
    <text evidence="6">Cofactor biosynthesis; coenzyme A biosynthesis; CoA from (R)-pantothenate: step 1/5.</text>
</comment>
<dbReference type="PANTHER" id="PTHR34265:SF1">
    <property type="entry name" value="TYPE III PANTOTHENATE KINASE"/>
    <property type="match status" value="1"/>
</dbReference>
<keyword evidence="6" id="KW-0630">Potassium</keyword>
<evidence type="ECO:0000256" key="1">
    <source>
        <dbReference type="ARBA" id="ARBA00004496"/>
    </source>
</evidence>
<sequence length="267" mass="29535">MIVVFDVGNTNIVLGVYRGKELIDYWRIATDKEKTSDEYSMVIHQFFQYNGLDINDVEDIIISSVVPNIMYSLEHASRKLFNKEPLIVGPGIKTGMNIKYDNPKQVGADRIVNAIAAYEKYGGPLIIVDFGTATTFCAISETGEYLGGTISPGIKISSDALFEKAAKLPRVELVKPGKVICKNTVNSMQAGIIYGYVGLVEYIVNKMKKEIRCSSCRVIATGGLSTLIASETESIDIVDKFLSLEGLNIIYERNKEDRIALNNKSRV</sequence>
<evidence type="ECO:0000313" key="8">
    <source>
        <dbReference type="Proteomes" id="UP000779508"/>
    </source>
</evidence>
<keyword evidence="4 6" id="KW-0418">Kinase</keyword>
<gene>
    <name evidence="6" type="primary">coaX</name>
    <name evidence="7" type="ORF">KQI88_07600</name>
</gene>
<feature type="binding site" evidence="6">
    <location>
        <position position="132"/>
    </location>
    <ligand>
        <name>ATP</name>
        <dbReference type="ChEBI" id="CHEBI:30616"/>
    </ligand>
</feature>
<dbReference type="Pfam" id="PF03309">
    <property type="entry name" value="Pan_kinase"/>
    <property type="match status" value="1"/>
</dbReference>
<comment type="similarity">
    <text evidence="6">Belongs to the type III pantothenate kinase family.</text>
</comment>
<evidence type="ECO:0000256" key="4">
    <source>
        <dbReference type="ARBA" id="ARBA00022777"/>
    </source>
</evidence>
<keyword evidence="6" id="KW-0173">Coenzyme A biosynthesis</keyword>
<comment type="subunit">
    <text evidence="6">Homodimer.</text>
</comment>
<comment type="catalytic activity">
    <reaction evidence="6">
        <text>(R)-pantothenate + ATP = (R)-4'-phosphopantothenate + ADP + H(+)</text>
        <dbReference type="Rhea" id="RHEA:16373"/>
        <dbReference type="ChEBI" id="CHEBI:10986"/>
        <dbReference type="ChEBI" id="CHEBI:15378"/>
        <dbReference type="ChEBI" id="CHEBI:29032"/>
        <dbReference type="ChEBI" id="CHEBI:30616"/>
        <dbReference type="ChEBI" id="CHEBI:456216"/>
        <dbReference type="EC" id="2.7.1.33"/>
    </reaction>
</comment>
<dbReference type="NCBIfam" id="NF009855">
    <property type="entry name" value="PRK13321.1"/>
    <property type="match status" value="1"/>
</dbReference>
<keyword evidence="2 6" id="KW-0808">Transferase</keyword>
<dbReference type="NCBIfam" id="NF009848">
    <property type="entry name" value="PRK13318.1-6"/>
    <property type="match status" value="1"/>
</dbReference>
<dbReference type="CDD" id="cd24015">
    <property type="entry name" value="ASKHA_NBD_PanK-III"/>
    <property type="match status" value="1"/>
</dbReference>
<dbReference type="InterPro" id="IPR004619">
    <property type="entry name" value="Type_III_PanK"/>
</dbReference>
<keyword evidence="6" id="KW-0479">Metal-binding</keyword>
<keyword evidence="6" id="KW-0963">Cytoplasm</keyword>
<proteinExistence type="inferred from homology"/>
<dbReference type="PANTHER" id="PTHR34265">
    <property type="entry name" value="TYPE III PANTOTHENATE KINASE"/>
    <property type="match status" value="1"/>
</dbReference>
<dbReference type="GO" id="GO:0004594">
    <property type="term" value="F:pantothenate kinase activity"/>
    <property type="evidence" value="ECO:0007669"/>
    <property type="project" value="UniProtKB-EC"/>
</dbReference>
<keyword evidence="5 6" id="KW-0067">ATP-binding</keyword>
<dbReference type="RefSeq" id="WP_216415884.1">
    <property type="nucleotide sequence ID" value="NZ_JAHLQK010000002.1"/>
</dbReference>
<evidence type="ECO:0000256" key="3">
    <source>
        <dbReference type="ARBA" id="ARBA00022741"/>
    </source>
</evidence>
<comment type="subcellular location">
    <subcellularLocation>
        <location evidence="1 6">Cytoplasm</location>
    </subcellularLocation>
</comment>
<evidence type="ECO:0000256" key="6">
    <source>
        <dbReference type="HAMAP-Rule" id="MF_01274"/>
    </source>
</evidence>
<feature type="binding site" evidence="6">
    <location>
        <position position="100"/>
    </location>
    <ligand>
        <name>substrate</name>
    </ligand>
</feature>
<name>A0ABS6G257_9FIRM</name>
<evidence type="ECO:0000256" key="2">
    <source>
        <dbReference type="ARBA" id="ARBA00022679"/>
    </source>
</evidence>
<feature type="binding site" evidence="6">
    <location>
        <begin position="107"/>
        <end position="110"/>
    </location>
    <ligand>
        <name>substrate</name>
    </ligand>
</feature>
<dbReference type="EMBL" id="JAHLQK010000002">
    <property type="protein sequence ID" value="MBU5676279.1"/>
    <property type="molecule type" value="Genomic_DNA"/>
</dbReference>
<dbReference type="HAMAP" id="MF_01274">
    <property type="entry name" value="Pantothen_kinase_3"/>
    <property type="match status" value="1"/>
</dbReference>
<feature type="binding site" evidence="6">
    <location>
        <position position="129"/>
    </location>
    <ligand>
        <name>K(+)</name>
        <dbReference type="ChEBI" id="CHEBI:29103"/>
    </ligand>
</feature>
<feature type="binding site" evidence="6">
    <location>
        <position position="184"/>
    </location>
    <ligand>
        <name>substrate</name>
    </ligand>
</feature>
<feature type="binding site" evidence="6">
    <location>
        <begin position="6"/>
        <end position="13"/>
    </location>
    <ligand>
        <name>ATP</name>
        <dbReference type="ChEBI" id="CHEBI:30616"/>
    </ligand>
</feature>
<dbReference type="EC" id="2.7.1.33" evidence="6"/>
<reference evidence="7 8" key="1">
    <citation type="submission" date="2021-06" db="EMBL/GenBank/DDBJ databases">
        <authorList>
            <person name="Sun Q."/>
            <person name="Li D."/>
        </authorList>
    </citation>
    <scope>NUCLEOTIDE SEQUENCE [LARGE SCALE GENOMIC DNA]</scope>
    <source>
        <strain evidence="7 8">MSJ-5</strain>
    </source>
</reference>
<evidence type="ECO:0000313" key="7">
    <source>
        <dbReference type="EMBL" id="MBU5676279.1"/>
    </source>
</evidence>
<evidence type="ECO:0000256" key="5">
    <source>
        <dbReference type="ARBA" id="ARBA00022840"/>
    </source>
</evidence>
<dbReference type="Proteomes" id="UP000779508">
    <property type="component" value="Unassembled WGS sequence"/>
</dbReference>
<keyword evidence="3 6" id="KW-0547">Nucleotide-binding</keyword>
<dbReference type="NCBIfam" id="TIGR00671">
    <property type="entry name" value="baf"/>
    <property type="match status" value="1"/>
</dbReference>
<comment type="caution">
    <text evidence="7">The sequence shown here is derived from an EMBL/GenBank/DDBJ whole genome shotgun (WGS) entry which is preliminary data.</text>
</comment>
<comment type="cofactor">
    <cofactor evidence="6">
        <name>NH4(+)</name>
        <dbReference type="ChEBI" id="CHEBI:28938"/>
    </cofactor>
    <cofactor evidence="6">
        <name>K(+)</name>
        <dbReference type="ChEBI" id="CHEBI:29103"/>
    </cofactor>
    <text evidence="6">A monovalent cation. Ammonium or potassium.</text>
</comment>
<keyword evidence="8" id="KW-1185">Reference proteome</keyword>
<accession>A0ABS6G257</accession>
<organism evidence="7 8">
    <name type="scientific">Alkaliphilus flagellatus</name>
    <dbReference type="NCBI Taxonomy" id="2841507"/>
    <lineage>
        <taxon>Bacteria</taxon>
        <taxon>Bacillati</taxon>
        <taxon>Bacillota</taxon>
        <taxon>Clostridia</taxon>
        <taxon>Peptostreptococcales</taxon>
        <taxon>Natronincolaceae</taxon>
        <taxon>Alkaliphilus</taxon>
    </lineage>
</organism>